<keyword evidence="2" id="KW-0732">Signal</keyword>
<name>A0AAU8EW19_9MICC</name>
<keyword evidence="1" id="KW-1133">Transmembrane helix</keyword>
<gene>
    <name evidence="3" type="ORF">ABRP34_08420</name>
</gene>
<evidence type="ECO:0008006" key="4">
    <source>
        <dbReference type="Google" id="ProtNLM"/>
    </source>
</evidence>
<dbReference type="RefSeq" id="WP_353712855.1">
    <property type="nucleotide sequence ID" value="NZ_CP159279.1"/>
</dbReference>
<feature type="signal peptide" evidence="2">
    <location>
        <begin position="1"/>
        <end position="27"/>
    </location>
</feature>
<keyword evidence="1" id="KW-0812">Transmembrane</keyword>
<dbReference type="AlphaFoldDB" id="A0AAU8EW19"/>
<organism evidence="3">
    <name type="scientific">Arthrobacter sp. K5</name>
    <dbReference type="NCBI Taxonomy" id="2839623"/>
    <lineage>
        <taxon>Bacteria</taxon>
        <taxon>Bacillati</taxon>
        <taxon>Actinomycetota</taxon>
        <taxon>Actinomycetes</taxon>
        <taxon>Micrococcales</taxon>
        <taxon>Micrococcaceae</taxon>
        <taxon>Arthrobacter</taxon>
    </lineage>
</organism>
<evidence type="ECO:0000313" key="3">
    <source>
        <dbReference type="EMBL" id="XCH12985.1"/>
    </source>
</evidence>
<keyword evidence="1" id="KW-0472">Membrane</keyword>
<protein>
    <recommendedName>
        <fullName evidence="4">CHRD domain-containing protein</fullName>
    </recommendedName>
</protein>
<dbReference type="EMBL" id="CP159279">
    <property type="protein sequence ID" value="XCH12985.1"/>
    <property type="molecule type" value="Genomic_DNA"/>
</dbReference>
<evidence type="ECO:0000256" key="2">
    <source>
        <dbReference type="SAM" id="SignalP"/>
    </source>
</evidence>
<sequence length="259" mass="25212">MNSTLRLLAVPTLALGALALSGAPAVAADGHQTYQATLGQLNGSSAAGTVTLHVTGDQAHVVLNVSGLPTTFMDAPYPHVQHIHVGAKGQCPAPGADTNGDGVISTTEGAPAYGKIGTTLSTSGDTSPAAGLDLKVAGQGGAYTIDRSFPLNAETRAALQNGTAVVVVHGLDPATLSAAGQTAKSDLVPSLPLAATSPALCGALAVGQMNMPVGGADTGVAQTPQKNDAGVLALGGGLVLAAAAGGTYIVRRRGAADAA</sequence>
<feature type="transmembrane region" description="Helical" evidence="1">
    <location>
        <begin position="229"/>
        <end position="250"/>
    </location>
</feature>
<accession>A0AAU8EW19</accession>
<proteinExistence type="predicted"/>
<reference evidence="3" key="1">
    <citation type="submission" date="2024-06" db="EMBL/GenBank/DDBJ databases">
        <title>Biodegradation of dimethachlon by Arthrobacter sp. K5: mechanistic insights and ecological implications.</title>
        <authorList>
            <person name="Hu S."/>
            <person name="Lu P."/>
        </authorList>
    </citation>
    <scope>NUCLEOTIDE SEQUENCE</scope>
    <source>
        <strain evidence="3">K5</strain>
    </source>
</reference>
<evidence type="ECO:0000256" key="1">
    <source>
        <dbReference type="SAM" id="Phobius"/>
    </source>
</evidence>
<feature type="chain" id="PRO_5043997834" description="CHRD domain-containing protein" evidence="2">
    <location>
        <begin position="28"/>
        <end position="259"/>
    </location>
</feature>